<dbReference type="InterPro" id="IPR016155">
    <property type="entry name" value="Mopterin_synth/thiamin_S_b"/>
</dbReference>
<name>A0ABQ3J0J9_9GAMM</name>
<evidence type="ECO:0000313" key="2">
    <source>
        <dbReference type="Proteomes" id="UP000626370"/>
    </source>
</evidence>
<dbReference type="InterPro" id="IPR003749">
    <property type="entry name" value="ThiS/MoaD-like"/>
</dbReference>
<evidence type="ECO:0000313" key="1">
    <source>
        <dbReference type="EMBL" id="GHE97569.1"/>
    </source>
</evidence>
<dbReference type="InterPro" id="IPR012675">
    <property type="entry name" value="Beta-grasp_dom_sf"/>
</dbReference>
<dbReference type="Proteomes" id="UP000626370">
    <property type="component" value="Unassembled WGS sequence"/>
</dbReference>
<proteinExistence type="predicted"/>
<dbReference type="Gene3D" id="3.10.20.30">
    <property type="match status" value="1"/>
</dbReference>
<comment type="caution">
    <text evidence="1">The sequence shown here is derived from an EMBL/GenBank/DDBJ whole genome shotgun (WGS) entry which is preliminary data.</text>
</comment>
<dbReference type="EMBL" id="BNAH01000012">
    <property type="protein sequence ID" value="GHE97569.1"/>
    <property type="molecule type" value="Genomic_DNA"/>
</dbReference>
<dbReference type="InterPro" id="IPR010035">
    <property type="entry name" value="Thi_S"/>
</dbReference>
<sequence>MINNIEHLVDNSELVEIIKQYGAKAPFAVAINGEFVAKSNYATTQVQPDDLVDIVSPIFGG</sequence>
<dbReference type="Pfam" id="PF02597">
    <property type="entry name" value="ThiS"/>
    <property type="match status" value="1"/>
</dbReference>
<dbReference type="NCBIfam" id="TIGR01683">
    <property type="entry name" value="thiS"/>
    <property type="match status" value="1"/>
</dbReference>
<dbReference type="SUPFAM" id="SSF54285">
    <property type="entry name" value="MoaD/ThiS"/>
    <property type="match status" value="1"/>
</dbReference>
<reference evidence="2" key="1">
    <citation type="journal article" date="2019" name="Int. J. Syst. Evol. Microbiol.">
        <title>The Global Catalogue of Microorganisms (GCM) 10K type strain sequencing project: providing services to taxonomists for standard genome sequencing and annotation.</title>
        <authorList>
            <consortium name="The Broad Institute Genomics Platform"/>
            <consortium name="The Broad Institute Genome Sequencing Center for Infectious Disease"/>
            <person name="Wu L."/>
            <person name="Ma J."/>
        </authorList>
    </citation>
    <scope>NUCLEOTIDE SEQUENCE [LARGE SCALE GENOMIC DNA]</scope>
    <source>
        <strain evidence="2">CGMCC 1.15922</strain>
    </source>
</reference>
<protein>
    <submittedName>
        <fullName evidence="1">Thiamine biosynthesis protein ThiS</fullName>
    </submittedName>
</protein>
<gene>
    <name evidence="1" type="ORF">GCM10011501_28980</name>
</gene>
<keyword evidence="2" id="KW-1185">Reference proteome</keyword>
<organism evidence="1 2">
    <name type="scientific">Thalassotalea profundi</name>
    <dbReference type="NCBI Taxonomy" id="2036687"/>
    <lineage>
        <taxon>Bacteria</taxon>
        <taxon>Pseudomonadati</taxon>
        <taxon>Pseudomonadota</taxon>
        <taxon>Gammaproteobacteria</taxon>
        <taxon>Alteromonadales</taxon>
        <taxon>Colwelliaceae</taxon>
        <taxon>Thalassotalea</taxon>
    </lineage>
</organism>
<accession>A0ABQ3J0J9</accession>